<dbReference type="GO" id="GO:0016787">
    <property type="term" value="F:hydrolase activity"/>
    <property type="evidence" value="ECO:0007669"/>
    <property type="project" value="UniProtKB-KW"/>
</dbReference>
<comment type="caution">
    <text evidence="3">The sequence shown here is derived from an EMBL/GenBank/DDBJ whole genome shotgun (WGS) entry which is preliminary data.</text>
</comment>
<evidence type="ECO:0000313" key="3">
    <source>
        <dbReference type="EMBL" id="KRK13269.1"/>
    </source>
</evidence>
<protein>
    <submittedName>
        <fullName evidence="3">Esterase lipase</fullName>
    </submittedName>
</protein>
<name>A0A0R1EV92_LACZE</name>
<sequence length="335" mass="37943">MFEKFRVAQKGAQLNMSYISNDEMNPEIKTIGRIIRRLPPFHNPQNFYRANWLTDHFVKGHFPKDLNVKQVFIQRPDNSKMRILIVSPVSPKPLATGVLWLHGGGYAVGLPETDLHYARKIQNISNSVVVMPDYRRSTEAPFPAALADAYLTLVWLKEHATALGVNPLQLFVGGESAGGGLTAALTLYARDQNQIKIAFQMPLYPMLDDQPTPSSLHNDAPVWDERSNVNAWKLYLGNDYGHENVSEYAAPARAKSYENLPPTYTFIGTIEPFYQETLTYIFALRKAGVKAQIDIYKGAFHSFDFFASRTQLAQAATKKWQKAFKYASNHYYSTK</sequence>
<accession>A0A0R1EV92</accession>
<reference evidence="3 4" key="1">
    <citation type="journal article" date="2015" name="Genome Announc.">
        <title>Expanding the biotechnology potential of lactobacilli through comparative genomics of 213 strains and associated genera.</title>
        <authorList>
            <person name="Sun Z."/>
            <person name="Harris H.M."/>
            <person name="McCann A."/>
            <person name="Guo C."/>
            <person name="Argimon S."/>
            <person name="Zhang W."/>
            <person name="Yang X."/>
            <person name="Jeffery I.B."/>
            <person name="Cooney J.C."/>
            <person name="Kagawa T.F."/>
            <person name="Liu W."/>
            <person name="Song Y."/>
            <person name="Salvetti E."/>
            <person name="Wrobel A."/>
            <person name="Rasinkangas P."/>
            <person name="Parkhill J."/>
            <person name="Rea M.C."/>
            <person name="O'Sullivan O."/>
            <person name="Ritari J."/>
            <person name="Douillard F.P."/>
            <person name="Paul Ross R."/>
            <person name="Yang R."/>
            <person name="Briner A.E."/>
            <person name="Felis G.E."/>
            <person name="de Vos W.M."/>
            <person name="Barrangou R."/>
            <person name="Klaenhammer T.R."/>
            <person name="Caufield P.W."/>
            <person name="Cui Y."/>
            <person name="Zhang H."/>
            <person name="O'Toole P.W."/>
        </authorList>
    </citation>
    <scope>NUCLEOTIDE SEQUENCE [LARGE SCALE GENOMIC DNA]</scope>
    <source>
        <strain evidence="3 4">DSM 20178</strain>
    </source>
</reference>
<evidence type="ECO:0000256" key="1">
    <source>
        <dbReference type="ARBA" id="ARBA00022801"/>
    </source>
</evidence>
<dbReference type="PANTHER" id="PTHR48081">
    <property type="entry name" value="AB HYDROLASE SUPERFAMILY PROTEIN C4A8.06C"/>
    <property type="match status" value="1"/>
</dbReference>
<organism evidence="3 4">
    <name type="scientific">Lacticaseibacillus zeae DSM 20178 = KCTC 3804</name>
    <dbReference type="NCBI Taxonomy" id="1423816"/>
    <lineage>
        <taxon>Bacteria</taxon>
        <taxon>Bacillati</taxon>
        <taxon>Bacillota</taxon>
        <taxon>Bacilli</taxon>
        <taxon>Lactobacillales</taxon>
        <taxon>Lactobacillaceae</taxon>
        <taxon>Lacticaseibacillus</taxon>
    </lineage>
</organism>
<dbReference type="EMBL" id="AZCT01000002">
    <property type="protein sequence ID" value="KRK13269.1"/>
    <property type="molecule type" value="Genomic_DNA"/>
</dbReference>
<dbReference type="Gene3D" id="3.40.50.1820">
    <property type="entry name" value="alpha/beta hydrolase"/>
    <property type="match status" value="1"/>
</dbReference>
<dbReference type="Proteomes" id="UP000051984">
    <property type="component" value="Unassembled WGS sequence"/>
</dbReference>
<dbReference type="PATRIC" id="fig|1423816.3.peg.1535"/>
<dbReference type="AlphaFoldDB" id="A0A0R1EV92"/>
<dbReference type="Pfam" id="PF07859">
    <property type="entry name" value="Abhydrolase_3"/>
    <property type="match status" value="1"/>
</dbReference>
<gene>
    <name evidence="3" type="ORF">FD51_GL001472</name>
</gene>
<dbReference type="InterPro" id="IPR050300">
    <property type="entry name" value="GDXG_lipolytic_enzyme"/>
</dbReference>
<evidence type="ECO:0000313" key="4">
    <source>
        <dbReference type="Proteomes" id="UP000051984"/>
    </source>
</evidence>
<dbReference type="PANTHER" id="PTHR48081:SF8">
    <property type="entry name" value="ALPHA_BETA HYDROLASE FOLD-3 DOMAIN-CONTAINING PROTEIN-RELATED"/>
    <property type="match status" value="1"/>
</dbReference>
<feature type="domain" description="Alpha/beta hydrolase fold-3" evidence="2">
    <location>
        <begin position="98"/>
        <end position="303"/>
    </location>
</feature>
<proteinExistence type="predicted"/>
<keyword evidence="1" id="KW-0378">Hydrolase</keyword>
<evidence type="ECO:0000259" key="2">
    <source>
        <dbReference type="Pfam" id="PF07859"/>
    </source>
</evidence>
<dbReference type="eggNOG" id="COG0657">
    <property type="taxonomic scope" value="Bacteria"/>
</dbReference>
<dbReference type="InterPro" id="IPR029058">
    <property type="entry name" value="AB_hydrolase_fold"/>
</dbReference>
<dbReference type="SUPFAM" id="SSF53474">
    <property type="entry name" value="alpha/beta-Hydrolases"/>
    <property type="match status" value="1"/>
</dbReference>
<dbReference type="InterPro" id="IPR013094">
    <property type="entry name" value="AB_hydrolase_3"/>
</dbReference>